<dbReference type="KEGG" id="pcw:110213288"/>
<feature type="compositionally biased region" description="Basic residues" evidence="1">
    <location>
        <begin position="311"/>
        <end position="321"/>
    </location>
</feature>
<evidence type="ECO:0000313" key="2">
    <source>
        <dbReference type="Proteomes" id="UP000515140"/>
    </source>
</evidence>
<evidence type="ECO:0000256" key="1">
    <source>
        <dbReference type="SAM" id="MobiDB-lite"/>
    </source>
</evidence>
<name>A0A6P5L0U7_PHACI</name>
<keyword evidence="2" id="KW-1185">Reference proteome</keyword>
<organism evidence="2 3">
    <name type="scientific">Phascolarctos cinereus</name>
    <name type="common">Koala</name>
    <dbReference type="NCBI Taxonomy" id="38626"/>
    <lineage>
        <taxon>Eukaryota</taxon>
        <taxon>Metazoa</taxon>
        <taxon>Chordata</taxon>
        <taxon>Craniata</taxon>
        <taxon>Vertebrata</taxon>
        <taxon>Euteleostomi</taxon>
        <taxon>Mammalia</taxon>
        <taxon>Metatheria</taxon>
        <taxon>Diprotodontia</taxon>
        <taxon>Phascolarctidae</taxon>
        <taxon>Phascolarctos</taxon>
    </lineage>
</organism>
<reference evidence="3" key="1">
    <citation type="submission" date="2025-08" db="UniProtKB">
        <authorList>
            <consortium name="RefSeq"/>
        </authorList>
    </citation>
    <scope>IDENTIFICATION</scope>
    <source>
        <tissue evidence="3">Spleen</tissue>
    </source>
</reference>
<proteinExistence type="predicted"/>
<gene>
    <name evidence="3" type="primary">LOC110213288</name>
</gene>
<accession>A0A6P5L0U7</accession>
<sequence>MASILCIILKERMQWKRLPNFQLSGGLGTTRARAPGPPHHLPGSLPRTDQRRQVGEDGRTEDTDTQTHTHARAPDEHLLARGPDSCCRSVRGARAGPGKPRLRRAVFIALGRVGPGPRAELPMPAGAKGLSASRAERREGAPSGAGGQGASERSSSCSCGRWSRRCLRCPGLGGAAAAGGRGVLLAARAPPPARPAVLPGSRLAQAAAAPQHRWLLLRALPERPSQPRLCSAPCWAAAGAGGQGPSLRSPQRALLPPLPPLAAPAAGPAWATSAWLQRQLTAEFENASRPIHLASHTLGPPTPTATETSRKKFKPHGKRMR</sequence>
<dbReference type="InParanoid" id="A0A6P5L0U7"/>
<feature type="region of interest" description="Disordered" evidence="1">
    <location>
        <begin position="117"/>
        <end position="158"/>
    </location>
</feature>
<dbReference type="AlphaFoldDB" id="A0A6P5L0U7"/>
<dbReference type="RefSeq" id="XP_020849251.1">
    <property type="nucleotide sequence ID" value="XM_020993592.1"/>
</dbReference>
<dbReference type="Proteomes" id="UP000515140">
    <property type="component" value="Unplaced"/>
</dbReference>
<feature type="region of interest" description="Disordered" evidence="1">
    <location>
        <begin position="287"/>
        <end position="321"/>
    </location>
</feature>
<protein>
    <submittedName>
        <fullName evidence="3">Uncharacterized protein LOC110213288</fullName>
    </submittedName>
</protein>
<dbReference type="GeneID" id="110213288"/>
<feature type="compositionally biased region" description="Basic and acidic residues" evidence="1">
    <location>
        <begin position="48"/>
        <end position="73"/>
    </location>
</feature>
<evidence type="ECO:0000313" key="3">
    <source>
        <dbReference type="RefSeq" id="XP_020849251.1"/>
    </source>
</evidence>
<feature type="region of interest" description="Disordered" evidence="1">
    <location>
        <begin position="26"/>
        <end position="73"/>
    </location>
</feature>